<dbReference type="InterPro" id="IPR002872">
    <property type="entry name" value="Proline_DH_dom"/>
</dbReference>
<feature type="binding site" evidence="9">
    <location>
        <position position="172"/>
    </location>
    <ligand>
        <name>FAD</name>
        <dbReference type="ChEBI" id="CHEBI:57692"/>
    </ligand>
</feature>
<keyword evidence="6" id="KW-0560">Oxidoreductase</keyword>
<dbReference type="Pfam" id="PF01619">
    <property type="entry name" value="Pro_dh"/>
    <property type="match status" value="1"/>
</dbReference>
<evidence type="ECO:0000256" key="8">
    <source>
        <dbReference type="ARBA" id="ARBA00048779"/>
    </source>
</evidence>
<dbReference type="PANTHER" id="PTHR13914">
    <property type="entry name" value="PROLINE OXIDASE"/>
    <property type="match status" value="1"/>
</dbReference>
<reference evidence="11 12" key="1">
    <citation type="submission" date="2019-01" db="EMBL/GenBank/DDBJ databases">
        <title>Ktedonosporobacter rubrisoli SCAWS-G2.</title>
        <authorList>
            <person name="Huang Y."/>
            <person name="Yan B."/>
        </authorList>
    </citation>
    <scope>NUCLEOTIDE SEQUENCE [LARGE SCALE GENOMIC DNA]</scope>
    <source>
        <strain evidence="11 12">SCAWS-G2</strain>
    </source>
</reference>
<dbReference type="GO" id="GO:0000166">
    <property type="term" value="F:nucleotide binding"/>
    <property type="evidence" value="ECO:0007669"/>
    <property type="project" value="UniProtKB-KW"/>
</dbReference>
<evidence type="ECO:0000313" key="11">
    <source>
        <dbReference type="EMBL" id="QBD79711.1"/>
    </source>
</evidence>
<dbReference type="UniPathway" id="UPA00261">
    <property type="reaction ID" value="UER00373"/>
</dbReference>
<dbReference type="InterPro" id="IPR015659">
    <property type="entry name" value="Proline_oxidase"/>
</dbReference>
<evidence type="ECO:0000256" key="7">
    <source>
        <dbReference type="ARBA" id="ARBA00023062"/>
    </source>
</evidence>
<accession>A0A4V0YZH2</accession>
<dbReference type="EMBL" id="CP035758">
    <property type="protein sequence ID" value="QBD79711.1"/>
    <property type="molecule type" value="Genomic_DNA"/>
</dbReference>
<gene>
    <name evidence="11" type="ORF">EPA93_28535</name>
</gene>
<dbReference type="Proteomes" id="UP000290365">
    <property type="component" value="Chromosome"/>
</dbReference>
<dbReference type="KEGG" id="kbs:EPA93_28535"/>
<keyword evidence="4 9" id="KW-0547">Nucleotide-binding</keyword>
<dbReference type="OrthoDB" id="9773461at2"/>
<keyword evidence="3" id="KW-0285">Flavoprotein</keyword>
<dbReference type="SUPFAM" id="SSF51730">
    <property type="entry name" value="FAD-linked oxidoreductase"/>
    <property type="match status" value="1"/>
</dbReference>
<keyword evidence="12" id="KW-1185">Reference proteome</keyword>
<evidence type="ECO:0000256" key="3">
    <source>
        <dbReference type="ARBA" id="ARBA00022630"/>
    </source>
</evidence>
<evidence type="ECO:0000256" key="4">
    <source>
        <dbReference type="ARBA" id="ARBA00022741"/>
    </source>
</evidence>
<feature type="domain" description="Proline dehydrogenase" evidence="10">
    <location>
        <begin position="53"/>
        <end position="298"/>
    </location>
</feature>
<evidence type="ECO:0000256" key="5">
    <source>
        <dbReference type="ARBA" id="ARBA00022827"/>
    </source>
</evidence>
<feature type="binding site" evidence="9">
    <location>
        <begin position="196"/>
        <end position="198"/>
    </location>
    <ligand>
        <name>FAD</name>
        <dbReference type="ChEBI" id="CHEBI:57692"/>
    </ligand>
</feature>
<evidence type="ECO:0000259" key="10">
    <source>
        <dbReference type="Pfam" id="PF01619"/>
    </source>
</evidence>
<dbReference type="InterPro" id="IPR008219">
    <property type="entry name" value="PRODH_bac_arc"/>
</dbReference>
<dbReference type="AlphaFoldDB" id="A0A4V0YZH2"/>
<dbReference type="EC" id="1.5.5.2" evidence="2"/>
<dbReference type="InterPro" id="IPR029041">
    <property type="entry name" value="FAD-linked_oxidoreductase-like"/>
</dbReference>
<dbReference type="GO" id="GO:0010133">
    <property type="term" value="P:L-proline catabolic process to L-glutamate"/>
    <property type="evidence" value="ECO:0007669"/>
    <property type="project" value="UniProtKB-UniPathway"/>
</dbReference>
<comment type="catalytic activity">
    <reaction evidence="8">
        <text>L-proline + a quinone = (S)-1-pyrroline-5-carboxylate + a quinol + H(+)</text>
        <dbReference type="Rhea" id="RHEA:23784"/>
        <dbReference type="ChEBI" id="CHEBI:15378"/>
        <dbReference type="ChEBI" id="CHEBI:17388"/>
        <dbReference type="ChEBI" id="CHEBI:24646"/>
        <dbReference type="ChEBI" id="CHEBI:60039"/>
        <dbReference type="ChEBI" id="CHEBI:132124"/>
        <dbReference type="EC" id="1.5.5.2"/>
    </reaction>
</comment>
<feature type="binding site" evidence="9">
    <location>
        <position position="144"/>
    </location>
    <ligand>
        <name>FAD</name>
        <dbReference type="ChEBI" id="CHEBI:57692"/>
    </ligand>
</feature>
<evidence type="ECO:0000256" key="2">
    <source>
        <dbReference type="ARBA" id="ARBA00012695"/>
    </source>
</evidence>
<keyword evidence="7" id="KW-0642">Proline metabolism</keyword>
<protein>
    <recommendedName>
        <fullName evidence="2">proline dehydrogenase</fullName>
        <ecNumber evidence="2">1.5.5.2</ecNumber>
    </recommendedName>
</protein>
<dbReference type="PANTHER" id="PTHR13914:SF0">
    <property type="entry name" value="PROLINE DEHYDROGENASE 1, MITOCHONDRIAL"/>
    <property type="match status" value="1"/>
</dbReference>
<name>A0A4V0YZH2_KTERU</name>
<feature type="binding site" evidence="9">
    <location>
        <begin position="235"/>
        <end position="236"/>
    </location>
    <ligand>
        <name>FAD</name>
        <dbReference type="ChEBI" id="CHEBI:57692"/>
    </ligand>
</feature>
<dbReference type="PIRSF" id="PIRSF000196">
    <property type="entry name" value="Pro_dehydrog"/>
    <property type="match status" value="1"/>
</dbReference>
<comment type="cofactor">
    <cofactor evidence="9">
        <name>FAD</name>
        <dbReference type="ChEBI" id="CHEBI:57692"/>
    </cofactor>
    <text evidence="9">Binds 1 FAD per subunit.</text>
</comment>
<dbReference type="RefSeq" id="WP_129890777.1">
    <property type="nucleotide sequence ID" value="NZ_CP035758.1"/>
</dbReference>
<evidence type="ECO:0000256" key="1">
    <source>
        <dbReference type="ARBA" id="ARBA00004739"/>
    </source>
</evidence>
<sequence length="324" mass="36371">MQTPEELEAALALKSIARNISLKSSLQQMPKVYSALWPAARRFVTGETRQDAIDTARTLAAQGYSTSLECIGENTATEQACQDAMSEFLALSQAIETASLAGSATLSLDLSHIGLSVSRELALENLQRLAQDTRARGISMMLGMEESEKIPAILEVYTQVAEQHQHMGITLQAHLYRTPDDLAMLLRLPGKIRLVKGAFQEPAERAMQRGEELNLRFLALAQKLVEAQHSLWLATHDQQLLQECERRGILSSPHTEVEMLYGVRSDLLKQTKQAGQQTRLYLPYGLEWYLYLCHRLAEYPPNIYRALADCVQPSRTEQIVNDYL</sequence>
<proteinExistence type="predicted"/>
<evidence type="ECO:0000313" key="12">
    <source>
        <dbReference type="Proteomes" id="UP000290365"/>
    </source>
</evidence>
<evidence type="ECO:0000256" key="9">
    <source>
        <dbReference type="PIRSR" id="PIRSR000196-2"/>
    </source>
</evidence>
<keyword evidence="5 9" id="KW-0274">FAD</keyword>
<dbReference type="GO" id="GO:0004657">
    <property type="term" value="F:proline dehydrogenase activity"/>
    <property type="evidence" value="ECO:0007669"/>
    <property type="project" value="UniProtKB-EC"/>
</dbReference>
<organism evidence="11 12">
    <name type="scientific">Ktedonosporobacter rubrisoli</name>
    <dbReference type="NCBI Taxonomy" id="2509675"/>
    <lineage>
        <taxon>Bacteria</taxon>
        <taxon>Bacillati</taxon>
        <taxon>Chloroflexota</taxon>
        <taxon>Ktedonobacteria</taxon>
        <taxon>Ktedonobacterales</taxon>
        <taxon>Ktedonosporobacteraceae</taxon>
        <taxon>Ktedonosporobacter</taxon>
    </lineage>
</organism>
<evidence type="ECO:0000256" key="6">
    <source>
        <dbReference type="ARBA" id="ARBA00023002"/>
    </source>
</evidence>
<dbReference type="Gene3D" id="3.20.20.220">
    <property type="match status" value="1"/>
</dbReference>
<comment type="pathway">
    <text evidence="1">Amino-acid degradation; L-proline degradation into L-glutamate; L-glutamate from L-proline: step 1/2.</text>
</comment>